<dbReference type="PROSITE" id="PS00552">
    <property type="entry name" value="HTH_MERR_1"/>
    <property type="match status" value="1"/>
</dbReference>
<dbReference type="EMBL" id="MBDL01000011">
    <property type="protein sequence ID" value="ODA12417.1"/>
    <property type="molecule type" value="Genomic_DNA"/>
</dbReference>
<feature type="domain" description="HTH merR-type" evidence="6">
    <location>
        <begin position="11"/>
        <end position="76"/>
    </location>
</feature>
<dbReference type="PROSITE" id="PS50937">
    <property type="entry name" value="HTH_MERR_2"/>
    <property type="match status" value="1"/>
</dbReference>
<dbReference type="PANTHER" id="PTHR30204">
    <property type="entry name" value="REDOX-CYCLING DRUG-SENSING TRANSCRIPTIONAL ACTIVATOR SOXR"/>
    <property type="match status" value="1"/>
</dbReference>
<dbReference type="Gene3D" id="1.10.1660.10">
    <property type="match status" value="1"/>
</dbReference>
<sequence length="170" mass="19724">MQETDHLWLNIGELAKRSGVSVAALRFYEEKQLIWSTRTAGNQRRYQRAMLRRVAIIKIAQQVGIRLQQVHDAFEALPKQKIASKADWQEMSRRWQQQLDQHIIHLLQMRQQLDQCIGCGCLSLTQCPLRNPDDQLGRDSAGAHFQQVLMSLKDLPTHLADDEWDETSHV</sequence>
<gene>
    <name evidence="7" type="ORF">BBP83_11040</name>
</gene>
<keyword evidence="2" id="KW-0479">Metal-binding</keyword>
<dbReference type="InterPro" id="IPR047057">
    <property type="entry name" value="MerR_fam"/>
</dbReference>
<evidence type="ECO:0000256" key="5">
    <source>
        <dbReference type="ARBA" id="ARBA00023125"/>
    </source>
</evidence>
<dbReference type="OrthoDB" id="9802944at2"/>
<dbReference type="Pfam" id="PF13411">
    <property type="entry name" value="MerR_1"/>
    <property type="match status" value="1"/>
</dbReference>
<comment type="caution">
    <text evidence="7">The sequence shown here is derived from an EMBL/GenBank/DDBJ whole genome shotgun (WGS) entry which is preliminary data.</text>
</comment>
<dbReference type="InterPro" id="IPR009061">
    <property type="entry name" value="DNA-bd_dom_put_sf"/>
</dbReference>
<dbReference type="AlphaFoldDB" id="A0A1C3CUM9"/>
<evidence type="ECO:0000256" key="2">
    <source>
        <dbReference type="ARBA" id="ARBA00022714"/>
    </source>
</evidence>
<dbReference type="GO" id="GO:0051537">
    <property type="term" value="F:2 iron, 2 sulfur cluster binding"/>
    <property type="evidence" value="ECO:0007669"/>
    <property type="project" value="UniProtKB-KW"/>
</dbReference>
<keyword evidence="5" id="KW-0238">DNA-binding</keyword>
<keyword evidence="8" id="KW-1185">Reference proteome</keyword>
<dbReference type="Proteomes" id="UP000186553">
    <property type="component" value="Unassembled WGS sequence"/>
</dbReference>
<dbReference type="PANTHER" id="PTHR30204:SF0">
    <property type="entry name" value="REDOX-SENSITIVE TRANSCRIPTIONAL ACTIVATOR SOXR"/>
    <property type="match status" value="1"/>
</dbReference>
<keyword evidence="3" id="KW-0408">Iron</keyword>
<evidence type="ECO:0000256" key="1">
    <source>
        <dbReference type="ARBA" id="ARBA00014474"/>
    </source>
</evidence>
<evidence type="ECO:0000313" key="8">
    <source>
        <dbReference type="Proteomes" id="UP000186553"/>
    </source>
</evidence>
<reference evidence="7 8" key="1">
    <citation type="submission" date="2016-07" db="EMBL/GenBank/DDBJ databases">
        <title>Acinetobacter sp. ANC 4603.</title>
        <authorList>
            <person name="Radolfova-Krizova L."/>
            <person name="Nemec A."/>
        </authorList>
    </citation>
    <scope>NUCLEOTIDE SEQUENCE [LARGE SCALE GENOMIC DNA]</scope>
    <source>
        <strain evidence="7 8">ANC 4603</strain>
    </source>
</reference>
<dbReference type="InterPro" id="IPR000551">
    <property type="entry name" value="MerR-type_HTH_dom"/>
</dbReference>
<dbReference type="GO" id="GO:0003700">
    <property type="term" value="F:DNA-binding transcription factor activity"/>
    <property type="evidence" value="ECO:0007669"/>
    <property type="project" value="InterPro"/>
</dbReference>
<accession>A0A1C3CUM9</accession>
<dbReference type="RefSeq" id="WP_068888896.1">
    <property type="nucleotide sequence ID" value="NZ_CBCRUU010000014.1"/>
</dbReference>
<dbReference type="SMART" id="SM00422">
    <property type="entry name" value="HTH_MERR"/>
    <property type="match status" value="1"/>
</dbReference>
<keyword evidence="2" id="KW-0001">2Fe-2S</keyword>
<organism evidence="7 8">
    <name type="scientific">Acinetobacter celticus</name>
    <dbReference type="NCBI Taxonomy" id="1891224"/>
    <lineage>
        <taxon>Bacteria</taxon>
        <taxon>Pseudomonadati</taxon>
        <taxon>Pseudomonadota</taxon>
        <taxon>Gammaproteobacteria</taxon>
        <taxon>Moraxellales</taxon>
        <taxon>Moraxellaceae</taxon>
        <taxon>Acinetobacter</taxon>
    </lineage>
</organism>
<dbReference type="PRINTS" id="PR00040">
    <property type="entry name" value="HTHMERR"/>
</dbReference>
<name>A0A1C3CUM9_9GAMM</name>
<dbReference type="GO" id="GO:0006979">
    <property type="term" value="P:response to oxidative stress"/>
    <property type="evidence" value="ECO:0007669"/>
    <property type="project" value="InterPro"/>
</dbReference>
<protein>
    <recommendedName>
        <fullName evidence="1">Redox-sensitive transcriptional activator SoxR</fullName>
    </recommendedName>
</protein>
<evidence type="ECO:0000256" key="4">
    <source>
        <dbReference type="ARBA" id="ARBA00023014"/>
    </source>
</evidence>
<dbReference type="InterPro" id="IPR010211">
    <property type="entry name" value="Redox-sen_tscrpt-act_SoxR"/>
</dbReference>
<evidence type="ECO:0000256" key="3">
    <source>
        <dbReference type="ARBA" id="ARBA00023004"/>
    </source>
</evidence>
<dbReference type="CDD" id="cd01110">
    <property type="entry name" value="HTH_SoxR"/>
    <property type="match status" value="1"/>
</dbReference>
<dbReference type="GO" id="GO:0003677">
    <property type="term" value="F:DNA binding"/>
    <property type="evidence" value="ECO:0007669"/>
    <property type="project" value="UniProtKB-KW"/>
</dbReference>
<proteinExistence type="predicted"/>
<dbReference type="SUPFAM" id="SSF46955">
    <property type="entry name" value="Putative DNA-binding domain"/>
    <property type="match status" value="1"/>
</dbReference>
<evidence type="ECO:0000259" key="6">
    <source>
        <dbReference type="PROSITE" id="PS50937"/>
    </source>
</evidence>
<keyword evidence="4" id="KW-0411">Iron-sulfur</keyword>
<dbReference type="NCBIfam" id="TIGR01950">
    <property type="entry name" value="SoxR"/>
    <property type="match status" value="1"/>
</dbReference>
<dbReference type="STRING" id="1891224.BBP83_11040"/>
<evidence type="ECO:0000313" key="7">
    <source>
        <dbReference type="EMBL" id="ODA12417.1"/>
    </source>
</evidence>